<proteinExistence type="predicted"/>
<dbReference type="Pfam" id="PF13302">
    <property type="entry name" value="Acetyltransf_3"/>
    <property type="match status" value="1"/>
</dbReference>
<name>A0A6G6WGX7_9ACTN</name>
<dbReference type="Proteomes" id="UP000502996">
    <property type="component" value="Chromosome"/>
</dbReference>
<gene>
    <name evidence="2" type="ORF">G5V58_17375</name>
</gene>
<dbReference type="GO" id="GO:1990189">
    <property type="term" value="F:protein N-terminal-serine acetyltransferase activity"/>
    <property type="evidence" value="ECO:0007669"/>
    <property type="project" value="TreeGrafter"/>
</dbReference>
<evidence type="ECO:0000313" key="2">
    <source>
        <dbReference type="EMBL" id="QIG44310.1"/>
    </source>
</evidence>
<dbReference type="RefSeq" id="WP_165235493.1">
    <property type="nucleotide sequence ID" value="NZ_CP049257.1"/>
</dbReference>
<protein>
    <submittedName>
        <fullName evidence="2">GNAT family N-acetyltransferase</fullName>
    </submittedName>
</protein>
<organism evidence="2 3">
    <name type="scientific">Nocardioides anomalus</name>
    <dbReference type="NCBI Taxonomy" id="2712223"/>
    <lineage>
        <taxon>Bacteria</taxon>
        <taxon>Bacillati</taxon>
        <taxon>Actinomycetota</taxon>
        <taxon>Actinomycetes</taxon>
        <taxon>Propionibacteriales</taxon>
        <taxon>Nocardioidaceae</taxon>
        <taxon>Nocardioides</taxon>
    </lineage>
</organism>
<accession>A0A6G6WGX7</accession>
<dbReference type="AlphaFoldDB" id="A0A6G6WGX7"/>
<dbReference type="InterPro" id="IPR000182">
    <property type="entry name" value="GNAT_dom"/>
</dbReference>
<dbReference type="InterPro" id="IPR016181">
    <property type="entry name" value="Acyl_CoA_acyltransferase"/>
</dbReference>
<dbReference type="GO" id="GO:0005737">
    <property type="term" value="C:cytoplasm"/>
    <property type="evidence" value="ECO:0007669"/>
    <property type="project" value="TreeGrafter"/>
</dbReference>
<dbReference type="InterPro" id="IPR051908">
    <property type="entry name" value="Ribosomal_N-acetyltransferase"/>
</dbReference>
<dbReference type="EMBL" id="CP049257">
    <property type="protein sequence ID" value="QIG44310.1"/>
    <property type="molecule type" value="Genomic_DNA"/>
</dbReference>
<dbReference type="PANTHER" id="PTHR43441">
    <property type="entry name" value="RIBOSOMAL-PROTEIN-SERINE ACETYLTRANSFERASE"/>
    <property type="match status" value="1"/>
</dbReference>
<sequence>MPDPLADLWPPFGLRVTCGPLVLRPVRDTDFPDVFAVLHRGVHDPDRMPFYVPWTRPSGAELERRFLQYHWGNRAALAPDAWQLDLGVWHSGRFVGMQGVTTSHFPVTRTGETGSWLGREFHGQGIGTLMRQAVCVLCLDHLGFDEVTSAAFSDNPSSLAVSRKVGYRPNGEQRLAREGVLATNVQLVLRPEDLVRPPCDVEVVGAEAFLELVQARAT</sequence>
<dbReference type="KEGG" id="nano:G5V58_17375"/>
<evidence type="ECO:0000313" key="3">
    <source>
        <dbReference type="Proteomes" id="UP000502996"/>
    </source>
</evidence>
<evidence type="ECO:0000259" key="1">
    <source>
        <dbReference type="PROSITE" id="PS51186"/>
    </source>
</evidence>
<dbReference type="GO" id="GO:0008999">
    <property type="term" value="F:protein-N-terminal-alanine acetyltransferase activity"/>
    <property type="evidence" value="ECO:0007669"/>
    <property type="project" value="TreeGrafter"/>
</dbReference>
<feature type="domain" description="N-acetyltransferase" evidence="1">
    <location>
        <begin position="21"/>
        <end position="192"/>
    </location>
</feature>
<dbReference type="Gene3D" id="3.40.630.30">
    <property type="match status" value="1"/>
</dbReference>
<dbReference type="SUPFAM" id="SSF55729">
    <property type="entry name" value="Acyl-CoA N-acyltransferases (Nat)"/>
    <property type="match status" value="1"/>
</dbReference>
<keyword evidence="3" id="KW-1185">Reference proteome</keyword>
<reference evidence="2 3" key="1">
    <citation type="submission" date="2020-02" db="EMBL/GenBank/DDBJ databases">
        <title>Full genome sequence of Nocardioides sp. R-3366.</title>
        <authorList>
            <person name="Im W.-T."/>
        </authorList>
    </citation>
    <scope>NUCLEOTIDE SEQUENCE [LARGE SCALE GENOMIC DNA]</scope>
    <source>
        <strain evidence="2 3">R-3366</strain>
    </source>
</reference>
<keyword evidence="2" id="KW-0808">Transferase</keyword>
<dbReference type="PROSITE" id="PS51186">
    <property type="entry name" value="GNAT"/>
    <property type="match status" value="1"/>
</dbReference>
<dbReference type="PANTHER" id="PTHR43441:SF11">
    <property type="entry name" value="RIBOSOMAL-PROTEIN-SERINE ACETYLTRANSFERASE"/>
    <property type="match status" value="1"/>
</dbReference>